<dbReference type="GeneID" id="18263642"/>
<name>W6JIY7_9POXV</name>
<protein>
    <recommendedName>
        <fullName evidence="1">C2H2-type domain-containing protein</fullName>
    </recommendedName>
</protein>
<dbReference type="PROSITE" id="PS00028">
    <property type="entry name" value="ZINC_FINGER_C2H2_1"/>
    <property type="match status" value="1"/>
</dbReference>
<dbReference type="InterPro" id="IPR036236">
    <property type="entry name" value="Znf_C2H2_sf"/>
</dbReference>
<dbReference type="KEGG" id="vg:18263642"/>
<feature type="domain" description="C2H2-type" evidence="1">
    <location>
        <begin position="56"/>
        <end position="76"/>
    </location>
</feature>
<dbReference type="Proteomes" id="UP000174145">
    <property type="component" value="Segment"/>
</dbReference>
<reference evidence="2 3" key="1">
    <citation type="journal article" date="2014" name="Virology">
        <title>The complete genome sequence of the Alphaentomopoxvirus Anomala cuprea entomopoxvirus, including its terminal hairpin loop sequences, suggests a potentially unique mode of apoptosis inhibition and mode of DNA replication.</title>
        <authorList>
            <person name="Mitsuhashi W."/>
            <person name="Miyamoto K."/>
            <person name="Wada S."/>
        </authorList>
    </citation>
    <scope>NUCLEOTIDE SEQUENCE [LARGE SCALE GENOMIC DNA]</scope>
    <source>
        <strain evidence="2">CV6M</strain>
    </source>
</reference>
<organism evidence="2 3">
    <name type="scientific">Alphaentomopoxvirus acuprea</name>
    <dbReference type="NCBI Taxonomy" id="62099"/>
    <lineage>
        <taxon>Viruses</taxon>
        <taxon>Varidnaviria</taxon>
        <taxon>Bamfordvirae</taxon>
        <taxon>Nucleocytoviricota</taxon>
        <taxon>Pokkesviricetes</taxon>
        <taxon>Chitovirales</taxon>
        <taxon>Poxviridae</taxon>
        <taxon>Entomopoxvirinae</taxon>
        <taxon>Alphaentomopoxvirus</taxon>
    </lineage>
</organism>
<accession>W6JIY7</accession>
<sequence length="110" mass="12999">MDTNSIKIYLQNNTNIIQNIIKCENLKEILDYIEHDYETNICPRCKDIDVYDINICNICNKEFKCNHNLLYHKNNHKNNIIQCISCKNIYYIPNEINSVIISKAICIKCL</sequence>
<dbReference type="EMBL" id="AP013055">
    <property type="protein sequence ID" value="BAO49573.1"/>
    <property type="molecule type" value="Genomic_DNA"/>
</dbReference>
<dbReference type="InterPro" id="IPR013087">
    <property type="entry name" value="Znf_C2H2_type"/>
</dbReference>
<dbReference type="SUPFAM" id="SSF57667">
    <property type="entry name" value="beta-beta-alpha zinc fingers"/>
    <property type="match status" value="1"/>
</dbReference>
<evidence type="ECO:0000313" key="3">
    <source>
        <dbReference type="Proteomes" id="UP000174145"/>
    </source>
</evidence>
<evidence type="ECO:0000313" key="2">
    <source>
        <dbReference type="EMBL" id="BAO49573.1"/>
    </source>
</evidence>
<keyword evidence="3" id="KW-1185">Reference proteome</keyword>
<dbReference type="RefSeq" id="YP_009001686.1">
    <property type="nucleotide sequence ID" value="NC_023426.1"/>
</dbReference>
<evidence type="ECO:0000259" key="1">
    <source>
        <dbReference type="PROSITE" id="PS00028"/>
    </source>
</evidence>
<proteinExistence type="predicted"/>